<comment type="caution">
    <text evidence="1">The sequence shown here is derived from an EMBL/GenBank/DDBJ whole genome shotgun (WGS) entry which is preliminary data.</text>
</comment>
<dbReference type="EMBL" id="VIGI01000007">
    <property type="protein sequence ID" value="KAB8298216.1"/>
    <property type="molecule type" value="Genomic_DNA"/>
</dbReference>
<organism evidence="1 2">
    <name type="scientific">Monilinia laxa</name>
    <name type="common">Brown rot fungus</name>
    <name type="synonym">Sclerotinia laxa</name>
    <dbReference type="NCBI Taxonomy" id="61186"/>
    <lineage>
        <taxon>Eukaryota</taxon>
        <taxon>Fungi</taxon>
        <taxon>Dikarya</taxon>
        <taxon>Ascomycota</taxon>
        <taxon>Pezizomycotina</taxon>
        <taxon>Leotiomycetes</taxon>
        <taxon>Helotiales</taxon>
        <taxon>Sclerotiniaceae</taxon>
        <taxon>Monilinia</taxon>
    </lineage>
</organism>
<protein>
    <submittedName>
        <fullName evidence="1">Uncharacterized protein</fullName>
    </submittedName>
</protein>
<evidence type="ECO:0000313" key="1">
    <source>
        <dbReference type="EMBL" id="KAB8298216.1"/>
    </source>
</evidence>
<gene>
    <name evidence="1" type="ORF">EYC80_001955</name>
</gene>
<keyword evidence="2" id="KW-1185">Reference proteome</keyword>
<accession>A0A5N6K6P3</accession>
<dbReference type="AlphaFoldDB" id="A0A5N6K6P3"/>
<reference evidence="1 2" key="1">
    <citation type="submission" date="2019-06" db="EMBL/GenBank/DDBJ databases">
        <title>Genome Sequence of the Brown Rot Fungal Pathogen Monilinia laxa.</title>
        <authorList>
            <person name="De Miccolis Angelini R.M."/>
            <person name="Landi L."/>
            <person name="Abate D."/>
            <person name="Pollastro S."/>
            <person name="Romanazzi G."/>
            <person name="Faretra F."/>
        </authorList>
    </citation>
    <scope>NUCLEOTIDE SEQUENCE [LARGE SCALE GENOMIC DNA]</scope>
    <source>
        <strain evidence="1 2">Mlax316</strain>
    </source>
</reference>
<dbReference type="Proteomes" id="UP000326757">
    <property type="component" value="Unassembled WGS sequence"/>
</dbReference>
<sequence>MFRGGFVISYKILLYGHFSPSKQSPNALDHDTYEWSKVQCSPIYICMLIIYHICLAESDLFLICQILPNSQL</sequence>
<evidence type="ECO:0000313" key="2">
    <source>
        <dbReference type="Proteomes" id="UP000326757"/>
    </source>
</evidence>
<name>A0A5N6K6P3_MONLA</name>
<proteinExistence type="predicted"/>